<dbReference type="EMBL" id="CP000806">
    <property type="protein sequence ID" value="ACB51084.1"/>
    <property type="molecule type" value="Genomic_DNA"/>
</dbReference>
<dbReference type="RefSeq" id="WP_009545551.1">
    <property type="nucleotide sequence ID" value="NC_010546.1"/>
</dbReference>
<sequence length="49" mass="5937">MNEQILLNKWQILDPDDQEKVIVFMDVLQQKNFDYLINQKQNWVKNSGN</sequence>
<protein>
    <submittedName>
        <fullName evidence="1">Uncharacterized protein</fullName>
    </submittedName>
</protein>
<keyword evidence="2" id="KW-1185">Reference proteome</keyword>
<dbReference type="KEGG" id="cyt:cce_1734"/>
<dbReference type="HOGENOM" id="CLU_3134721_0_0_3"/>
<accession>B1WYR7</accession>
<organism evidence="1 2">
    <name type="scientific">Crocosphaera subtropica (strain ATCC 51142 / BH68)</name>
    <name type="common">Cyanothece sp. (strain ATCC 51142)</name>
    <dbReference type="NCBI Taxonomy" id="43989"/>
    <lineage>
        <taxon>Bacteria</taxon>
        <taxon>Bacillati</taxon>
        <taxon>Cyanobacteriota</taxon>
        <taxon>Cyanophyceae</taxon>
        <taxon>Oscillatoriophycideae</taxon>
        <taxon>Chroococcales</taxon>
        <taxon>Aphanothecaceae</taxon>
        <taxon>Crocosphaera</taxon>
        <taxon>Crocosphaera subtropica</taxon>
    </lineage>
</organism>
<dbReference type="AlphaFoldDB" id="B1WYR7"/>
<proteinExistence type="predicted"/>
<evidence type="ECO:0000313" key="2">
    <source>
        <dbReference type="Proteomes" id="UP000001203"/>
    </source>
</evidence>
<reference evidence="1 2" key="1">
    <citation type="journal article" date="2008" name="Proc. Natl. Acad. Sci. U.S.A.">
        <title>The genome of Cyanothece 51142, a unicellular diazotrophic cyanobacterium important in the marine nitrogen cycle.</title>
        <authorList>
            <person name="Welsh E.A."/>
            <person name="Liberton M."/>
            <person name="Stoeckel J."/>
            <person name="Loh T."/>
            <person name="Elvitigala T."/>
            <person name="Wang C."/>
            <person name="Wollam A."/>
            <person name="Fulton R.S."/>
            <person name="Clifton S.W."/>
            <person name="Jacobs J.M."/>
            <person name="Aurora R."/>
            <person name="Ghosh B.K."/>
            <person name="Sherman L.A."/>
            <person name="Smith R.D."/>
            <person name="Wilson R.K."/>
            <person name="Pakrasi H.B."/>
        </authorList>
    </citation>
    <scope>NUCLEOTIDE SEQUENCE [LARGE SCALE GENOMIC DNA]</scope>
    <source>
        <strain evidence="2">ATCC 51142 / BH68</strain>
    </source>
</reference>
<dbReference type="Proteomes" id="UP000001203">
    <property type="component" value="Chromosome circular"/>
</dbReference>
<dbReference type="STRING" id="43989.cce_1734"/>
<evidence type="ECO:0000313" key="1">
    <source>
        <dbReference type="EMBL" id="ACB51084.1"/>
    </source>
</evidence>
<name>B1WYR7_CROS5</name>
<gene>
    <name evidence="1" type="ordered locus">cce_1734</name>
</gene>